<dbReference type="HAMAP" id="MF_00639">
    <property type="entry name" value="MurD"/>
    <property type="match status" value="1"/>
</dbReference>
<comment type="function">
    <text evidence="9 10">Cell wall formation. Catalyzes the addition of glutamate to the nucleotide precursor UDP-N-acetylmuramoyl-L-alanine (UMA).</text>
</comment>
<dbReference type="InterPro" id="IPR036565">
    <property type="entry name" value="Mur-like_cat_sf"/>
</dbReference>
<evidence type="ECO:0000256" key="4">
    <source>
        <dbReference type="ARBA" id="ARBA00022598"/>
    </source>
</evidence>
<evidence type="ECO:0000256" key="5">
    <source>
        <dbReference type="ARBA" id="ARBA00022618"/>
    </source>
</evidence>
<protein>
    <recommendedName>
        <fullName evidence="9 10">UDP-N-acetylmuramoylalanine--D-glutamate ligase</fullName>
        <ecNumber evidence="9 10">6.3.2.9</ecNumber>
    </recommendedName>
    <alternativeName>
        <fullName evidence="9">D-glutamic acid-adding enzyme</fullName>
    </alternativeName>
    <alternativeName>
        <fullName evidence="9">UDP-N-acetylmuramoyl-L-alanyl-D-glutamate synthetase</fullName>
    </alternativeName>
</protein>
<dbReference type="PATRIC" id="fig|552518.3.peg.2304"/>
<keyword evidence="3 9" id="KW-0963">Cytoplasm</keyword>
<dbReference type="GO" id="GO:0005737">
    <property type="term" value="C:cytoplasm"/>
    <property type="evidence" value="ECO:0007669"/>
    <property type="project" value="UniProtKB-SubCell"/>
</dbReference>
<dbReference type="Gene3D" id="3.90.190.20">
    <property type="entry name" value="Mur ligase, C-terminal domain"/>
    <property type="match status" value="1"/>
</dbReference>
<keyword evidence="7 9" id="KW-0067">ATP-binding</keyword>
<dbReference type="PROSITE" id="PS01011">
    <property type="entry name" value="FOLYLPOLYGLU_SYNT_1"/>
    <property type="match status" value="1"/>
</dbReference>
<evidence type="ECO:0000259" key="11">
    <source>
        <dbReference type="Pfam" id="PF02875"/>
    </source>
</evidence>
<keyword evidence="14" id="KW-1185">Reference proteome</keyword>
<dbReference type="GO" id="GO:0071555">
    <property type="term" value="P:cell wall organization"/>
    <property type="evidence" value="ECO:0007669"/>
    <property type="project" value="UniProtKB-KW"/>
</dbReference>
<dbReference type="Pfam" id="PF08245">
    <property type="entry name" value="Mur_ligase_M"/>
    <property type="match status" value="1"/>
</dbReference>
<keyword evidence="9 10" id="KW-0961">Cell wall biogenesis/degradation</keyword>
<sequence length="461" mass="48432">MILPTAYRNKQVAVVGLARSGLVAAEALMRAGALVSAWDDNSPARDAAQAAGIPLVPVVAMPWAELSALILSPGIPHSYPKPHPAADLARGAGVPILVDVDLLLSTQTAAPMIAVTGTNGKSTTTALIEHILTETGHTASMGGNIGVPALTLPAYGPEGTYVLELSSYQLERVPSLTARTTILLNITADHLDRHGGMDGYIQAKSLIFQHQGENDWAIIGMDDAPSRSLADKVRRTERAPRVVPISVLAPVPGGVYALDGHLIDDLDGAAVEVLVLDRAARLPGRHNAQNICAAYAAARHAGLTAAEICDAITRFPGLAHRQELVATVRGTAYINDSKATNADAAERALVCYPAIHWILGGVAKSGGIDSLVAHFPRLRGAYLIGEASDSFAETLSHGGVTPLFCGTLDVALHRAMAAAKPGEVVLLSPACASFDQYKSFEHRGDHFRDLVRTLSQGEDAQ</sequence>
<dbReference type="RefSeq" id="WP_045776257.1">
    <property type="nucleotide sequence ID" value="NZ_LAJY01000343.1"/>
</dbReference>
<evidence type="ECO:0000256" key="1">
    <source>
        <dbReference type="ARBA" id="ARBA00004496"/>
    </source>
</evidence>
<evidence type="ECO:0000256" key="10">
    <source>
        <dbReference type="RuleBase" id="RU003664"/>
    </source>
</evidence>
<dbReference type="GO" id="GO:0009252">
    <property type="term" value="P:peptidoglycan biosynthetic process"/>
    <property type="evidence" value="ECO:0007669"/>
    <property type="project" value="UniProtKB-UniRule"/>
</dbReference>
<keyword evidence="4 9" id="KW-0436">Ligase</keyword>
<dbReference type="NCBIfam" id="TIGR01087">
    <property type="entry name" value="murD"/>
    <property type="match status" value="1"/>
</dbReference>
<dbReference type="PANTHER" id="PTHR43692:SF1">
    <property type="entry name" value="UDP-N-ACETYLMURAMOYLALANINE--D-GLUTAMATE LIGASE"/>
    <property type="match status" value="1"/>
</dbReference>
<dbReference type="SUPFAM" id="SSF51984">
    <property type="entry name" value="MurCD N-terminal domain"/>
    <property type="match status" value="1"/>
</dbReference>
<dbReference type="InterPro" id="IPR036615">
    <property type="entry name" value="Mur_ligase_C_dom_sf"/>
</dbReference>
<comment type="catalytic activity">
    <reaction evidence="9 10">
        <text>UDP-N-acetyl-alpha-D-muramoyl-L-alanine + D-glutamate + ATP = UDP-N-acetyl-alpha-D-muramoyl-L-alanyl-D-glutamate + ADP + phosphate + H(+)</text>
        <dbReference type="Rhea" id="RHEA:16429"/>
        <dbReference type="ChEBI" id="CHEBI:15378"/>
        <dbReference type="ChEBI" id="CHEBI:29986"/>
        <dbReference type="ChEBI" id="CHEBI:30616"/>
        <dbReference type="ChEBI" id="CHEBI:43474"/>
        <dbReference type="ChEBI" id="CHEBI:83898"/>
        <dbReference type="ChEBI" id="CHEBI:83900"/>
        <dbReference type="ChEBI" id="CHEBI:456216"/>
        <dbReference type="EC" id="6.3.2.9"/>
    </reaction>
</comment>
<evidence type="ECO:0000256" key="2">
    <source>
        <dbReference type="ARBA" id="ARBA00004752"/>
    </source>
</evidence>
<keyword evidence="9 10" id="KW-0133">Cell shape</keyword>
<accession>A0A0F3IU99</accession>
<comment type="caution">
    <text evidence="13">The sequence shown here is derived from an EMBL/GenBank/DDBJ whole genome shotgun (WGS) entry which is preliminary data.</text>
</comment>
<dbReference type="AlphaFoldDB" id="A0A0F3IU99"/>
<evidence type="ECO:0000313" key="14">
    <source>
        <dbReference type="Proteomes" id="UP000033774"/>
    </source>
</evidence>
<comment type="subcellular location">
    <subcellularLocation>
        <location evidence="1 9 10">Cytoplasm</location>
    </subcellularLocation>
</comment>
<feature type="domain" description="Mur ligase C-terminal" evidence="11">
    <location>
        <begin position="320"/>
        <end position="431"/>
    </location>
</feature>
<comment type="pathway">
    <text evidence="2 9 10">Cell wall biogenesis; peptidoglycan biosynthesis.</text>
</comment>
<organism evidence="13 14">
    <name type="scientific">Elstera litoralis</name>
    <dbReference type="NCBI Taxonomy" id="552518"/>
    <lineage>
        <taxon>Bacteria</taxon>
        <taxon>Pseudomonadati</taxon>
        <taxon>Pseudomonadota</taxon>
        <taxon>Alphaproteobacteria</taxon>
        <taxon>Rhodospirillales</taxon>
        <taxon>Rhodospirillaceae</taxon>
        <taxon>Elstera</taxon>
    </lineage>
</organism>
<dbReference type="InterPro" id="IPR004101">
    <property type="entry name" value="Mur_ligase_C"/>
</dbReference>
<dbReference type="OrthoDB" id="9809796at2"/>
<dbReference type="UniPathway" id="UPA00219"/>
<comment type="similarity">
    <text evidence="9">Belongs to the MurCDEF family.</text>
</comment>
<feature type="domain" description="Mur ligase central" evidence="12">
    <location>
        <begin position="115"/>
        <end position="298"/>
    </location>
</feature>
<reference evidence="13 14" key="1">
    <citation type="submission" date="2015-03" db="EMBL/GenBank/DDBJ databases">
        <title>Draft genome sequence of Elstera litoralis.</title>
        <authorList>
            <person name="Rahalkar M.C."/>
            <person name="Dhakephalkar P.K."/>
            <person name="Pore S.D."/>
            <person name="Arora P."/>
            <person name="Kapse N.G."/>
            <person name="Pandit P.S."/>
        </authorList>
    </citation>
    <scope>NUCLEOTIDE SEQUENCE [LARGE SCALE GENOMIC DNA]</scope>
    <source>
        <strain evidence="13 14">Dia-1</strain>
    </source>
</reference>
<gene>
    <name evidence="9" type="primary">murD</name>
    <name evidence="13" type="ORF">VZ95_13170</name>
</gene>
<evidence type="ECO:0000256" key="7">
    <source>
        <dbReference type="ARBA" id="ARBA00022840"/>
    </source>
</evidence>
<dbReference type="InterPro" id="IPR013221">
    <property type="entry name" value="Mur_ligase_cen"/>
</dbReference>
<keyword evidence="5 9" id="KW-0132">Cell division</keyword>
<dbReference type="InterPro" id="IPR005762">
    <property type="entry name" value="MurD"/>
</dbReference>
<evidence type="ECO:0000259" key="12">
    <source>
        <dbReference type="Pfam" id="PF08245"/>
    </source>
</evidence>
<dbReference type="GO" id="GO:0008764">
    <property type="term" value="F:UDP-N-acetylmuramoylalanine-D-glutamate ligase activity"/>
    <property type="evidence" value="ECO:0007669"/>
    <property type="project" value="UniProtKB-UniRule"/>
</dbReference>
<evidence type="ECO:0000313" key="13">
    <source>
        <dbReference type="EMBL" id="KJV09169.1"/>
    </source>
</evidence>
<dbReference type="GO" id="GO:0004326">
    <property type="term" value="F:tetrahydrofolylpolyglutamate synthase activity"/>
    <property type="evidence" value="ECO:0007669"/>
    <property type="project" value="InterPro"/>
</dbReference>
<dbReference type="EMBL" id="LAJY01000343">
    <property type="protein sequence ID" value="KJV09169.1"/>
    <property type="molecule type" value="Genomic_DNA"/>
</dbReference>
<proteinExistence type="inferred from homology"/>
<evidence type="ECO:0000256" key="9">
    <source>
        <dbReference type="HAMAP-Rule" id="MF_00639"/>
    </source>
</evidence>
<feature type="binding site" evidence="9">
    <location>
        <begin position="117"/>
        <end position="123"/>
    </location>
    <ligand>
        <name>ATP</name>
        <dbReference type="ChEBI" id="CHEBI:30616"/>
    </ligand>
</feature>
<evidence type="ECO:0000256" key="3">
    <source>
        <dbReference type="ARBA" id="ARBA00022490"/>
    </source>
</evidence>
<keyword evidence="8 9" id="KW-0131">Cell cycle</keyword>
<dbReference type="SUPFAM" id="SSF53244">
    <property type="entry name" value="MurD-like peptide ligases, peptide-binding domain"/>
    <property type="match status" value="1"/>
</dbReference>
<dbReference type="Proteomes" id="UP000033774">
    <property type="component" value="Unassembled WGS sequence"/>
</dbReference>
<evidence type="ECO:0000256" key="8">
    <source>
        <dbReference type="ARBA" id="ARBA00023306"/>
    </source>
</evidence>
<dbReference type="Gene3D" id="3.40.50.720">
    <property type="entry name" value="NAD(P)-binding Rossmann-like Domain"/>
    <property type="match status" value="1"/>
</dbReference>
<dbReference type="Gene3D" id="3.40.1190.10">
    <property type="entry name" value="Mur-like, catalytic domain"/>
    <property type="match status" value="1"/>
</dbReference>
<dbReference type="EC" id="6.3.2.9" evidence="9 10"/>
<keyword evidence="9 10" id="KW-0573">Peptidoglycan synthesis</keyword>
<dbReference type="GO" id="GO:0008360">
    <property type="term" value="P:regulation of cell shape"/>
    <property type="evidence" value="ECO:0007669"/>
    <property type="project" value="UniProtKB-KW"/>
</dbReference>
<dbReference type="Pfam" id="PF02875">
    <property type="entry name" value="Mur_ligase_C"/>
    <property type="match status" value="1"/>
</dbReference>
<dbReference type="GO" id="GO:0005524">
    <property type="term" value="F:ATP binding"/>
    <property type="evidence" value="ECO:0007669"/>
    <property type="project" value="UniProtKB-UniRule"/>
</dbReference>
<dbReference type="GO" id="GO:0051301">
    <property type="term" value="P:cell division"/>
    <property type="evidence" value="ECO:0007669"/>
    <property type="project" value="UniProtKB-KW"/>
</dbReference>
<dbReference type="PANTHER" id="PTHR43692">
    <property type="entry name" value="UDP-N-ACETYLMURAMOYLALANINE--D-GLUTAMATE LIGASE"/>
    <property type="match status" value="1"/>
</dbReference>
<evidence type="ECO:0000256" key="6">
    <source>
        <dbReference type="ARBA" id="ARBA00022741"/>
    </source>
</evidence>
<dbReference type="InterPro" id="IPR018109">
    <property type="entry name" value="Folylpolyglutamate_synth_CS"/>
</dbReference>
<dbReference type="SUPFAM" id="SSF53623">
    <property type="entry name" value="MurD-like peptide ligases, catalytic domain"/>
    <property type="match status" value="1"/>
</dbReference>
<keyword evidence="6 9" id="KW-0547">Nucleotide-binding</keyword>
<name>A0A0F3IU99_9PROT</name>